<gene>
    <name evidence="1" type="ORF">GCM10022252_50990</name>
</gene>
<evidence type="ECO:0000313" key="2">
    <source>
        <dbReference type="Proteomes" id="UP001501251"/>
    </source>
</evidence>
<protein>
    <submittedName>
        <fullName evidence="1">Uncharacterized protein</fullName>
    </submittedName>
</protein>
<sequence>MTDATAEKHGRSLALVQRLLKARGVRAKPVHTVVLRLSRDGRPLPIAERRRRVPELVAYDGGGRMAASVTVGRRSGCYLVHPSSAGAEIRTVKPDRPHAVVDVVLAAIEEGGQGRRQCR</sequence>
<organism evidence="1 2">
    <name type="scientific">Streptosporangium oxazolinicum</name>
    <dbReference type="NCBI Taxonomy" id="909287"/>
    <lineage>
        <taxon>Bacteria</taxon>
        <taxon>Bacillati</taxon>
        <taxon>Actinomycetota</taxon>
        <taxon>Actinomycetes</taxon>
        <taxon>Streptosporangiales</taxon>
        <taxon>Streptosporangiaceae</taxon>
        <taxon>Streptosporangium</taxon>
    </lineage>
</organism>
<evidence type="ECO:0000313" key="1">
    <source>
        <dbReference type="EMBL" id="GAA4199362.1"/>
    </source>
</evidence>
<accession>A0ABP8B776</accession>
<dbReference type="Proteomes" id="UP001501251">
    <property type="component" value="Unassembled WGS sequence"/>
</dbReference>
<comment type="caution">
    <text evidence="1">The sequence shown here is derived from an EMBL/GenBank/DDBJ whole genome shotgun (WGS) entry which is preliminary data.</text>
</comment>
<proteinExistence type="predicted"/>
<dbReference type="EMBL" id="BAABAQ010000010">
    <property type="protein sequence ID" value="GAA4199362.1"/>
    <property type="molecule type" value="Genomic_DNA"/>
</dbReference>
<keyword evidence="2" id="KW-1185">Reference proteome</keyword>
<name>A0ABP8B776_9ACTN</name>
<reference evidence="2" key="1">
    <citation type="journal article" date="2019" name="Int. J. Syst. Evol. Microbiol.">
        <title>The Global Catalogue of Microorganisms (GCM) 10K type strain sequencing project: providing services to taxonomists for standard genome sequencing and annotation.</title>
        <authorList>
            <consortium name="The Broad Institute Genomics Platform"/>
            <consortium name="The Broad Institute Genome Sequencing Center for Infectious Disease"/>
            <person name="Wu L."/>
            <person name="Ma J."/>
        </authorList>
    </citation>
    <scope>NUCLEOTIDE SEQUENCE [LARGE SCALE GENOMIC DNA]</scope>
    <source>
        <strain evidence="2">JCM 17388</strain>
    </source>
</reference>